<keyword evidence="11" id="KW-1185">Reference proteome</keyword>
<gene>
    <name evidence="10" type="ORF">SAMN06296010_1126</name>
</gene>
<dbReference type="SUPFAM" id="SSF117856">
    <property type="entry name" value="AF0104/ALDC/Ptd012-like"/>
    <property type="match status" value="1"/>
</dbReference>
<organism evidence="10 11">
    <name type="scientific">Agreia pratensis</name>
    <dbReference type="NCBI Taxonomy" id="150121"/>
    <lineage>
        <taxon>Bacteria</taxon>
        <taxon>Bacillati</taxon>
        <taxon>Actinomycetota</taxon>
        <taxon>Actinomycetes</taxon>
        <taxon>Micrococcales</taxon>
        <taxon>Microbacteriaceae</taxon>
        <taxon>Agreia</taxon>
    </lineage>
</organism>
<evidence type="ECO:0000256" key="3">
    <source>
        <dbReference type="ARBA" id="ARBA00007106"/>
    </source>
</evidence>
<dbReference type="PANTHER" id="PTHR35524:SF1">
    <property type="entry name" value="ALPHA-ACETOLACTATE DECARBOXYLASE"/>
    <property type="match status" value="1"/>
</dbReference>
<name>A0A1X7J7Z6_9MICO</name>
<reference evidence="11" key="1">
    <citation type="submission" date="2017-04" db="EMBL/GenBank/DDBJ databases">
        <authorList>
            <person name="Varghese N."/>
            <person name="Submissions S."/>
        </authorList>
    </citation>
    <scope>NUCLEOTIDE SEQUENCE [LARGE SCALE GENOMIC DNA]</scope>
    <source>
        <strain evidence="11">VKM Ac-2510</strain>
    </source>
</reference>
<evidence type="ECO:0000256" key="1">
    <source>
        <dbReference type="ARBA" id="ARBA00001784"/>
    </source>
</evidence>
<protein>
    <recommendedName>
        <fullName evidence="5 9">Alpha-acetolactate decarboxylase</fullName>
        <ecNumber evidence="4 9">4.1.1.5</ecNumber>
    </recommendedName>
</protein>
<dbReference type="Pfam" id="PF03306">
    <property type="entry name" value="AAL_decarboxy"/>
    <property type="match status" value="1"/>
</dbReference>
<dbReference type="OrthoDB" id="8612680at2"/>
<evidence type="ECO:0000256" key="4">
    <source>
        <dbReference type="ARBA" id="ARBA00013204"/>
    </source>
</evidence>
<dbReference type="GO" id="GO:0045151">
    <property type="term" value="P:acetoin biosynthetic process"/>
    <property type="evidence" value="ECO:0007669"/>
    <property type="project" value="UniProtKB-UniRule"/>
</dbReference>
<dbReference type="InterPro" id="IPR005128">
    <property type="entry name" value="Acetolactate_a_deCO2ase"/>
</dbReference>
<dbReference type="Gene3D" id="3.30.1330.80">
    <property type="entry name" value="Hypothetical protein, similar to alpha- acetolactate decarboxylase, domain 2"/>
    <property type="match status" value="2"/>
</dbReference>
<evidence type="ECO:0000256" key="8">
    <source>
        <dbReference type="ARBA" id="ARBA00023239"/>
    </source>
</evidence>
<accession>A0A1X7J7Z6</accession>
<dbReference type="EMBL" id="FXAY01000002">
    <property type="protein sequence ID" value="SMG23868.1"/>
    <property type="molecule type" value="Genomic_DNA"/>
</dbReference>
<dbReference type="RefSeq" id="WP_085483908.1">
    <property type="nucleotide sequence ID" value="NZ_FXAY01000002.1"/>
</dbReference>
<dbReference type="GO" id="GO:0047605">
    <property type="term" value="F:acetolactate decarboxylase activity"/>
    <property type="evidence" value="ECO:0007669"/>
    <property type="project" value="UniProtKB-UniRule"/>
</dbReference>
<dbReference type="PIRSF" id="PIRSF001332">
    <property type="entry name" value="Acetolac_decarb"/>
    <property type="match status" value="1"/>
</dbReference>
<sequence length="249" mass="26795">MSVATHRVDTHDDYAVYQTSTMAALLAGLYDGDVTIGQLLTHGDFGLGTFNHLDGEMVVIDGVCYHLRDDGSVEVASATDKTPFAAVMTFVGTQGFDVSKTTTLADVTHQIDELTGGENLPVAIRIDGRFTSLTTRTVGEQHKPYPPLTDATAHEAINTLETTQGTIAGFRTPQFEAAISVAGYHLHYVDDARKNGGHLLDLSLTAGHVSIAPISELRLVLPDTQAFRDAHFDLTDLENQEHTAEGTSN</sequence>
<comment type="pathway">
    <text evidence="2 9">Polyol metabolism; (R,R)-butane-2,3-diol biosynthesis; (R,R)-butane-2,3-diol from pyruvate: step 2/3.</text>
</comment>
<evidence type="ECO:0000256" key="5">
    <source>
        <dbReference type="ARBA" id="ARBA00020164"/>
    </source>
</evidence>
<dbReference type="Proteomes" id="UP000193244">
    <property type="component" value="Unassembled WGS sequence"/>
</dbReference>
<keyword evidence="7 9" id="KW-0005">Acetoin biosynthesis</keyword>
<evidence type="ECO:0000256" key="9">
    <source>
        <dbReference type="PIRNR" id="PIRNR001332"/>
    </source>
</evidence>
<dbReference type="STRING" id="150121.SAMN06296010_1126"/>
<dbReference type="PANTHER" id="PTHR35524">
    <property type="entry name" value="ALPHA-ACETOLACTATE DECARBOXYLASE"/>
    <property type="match status" value="1"/>
</dbReference>
<evidence type="ECO:0000256" key="7">
    <source>
        <dbReference type="ARBA" id="ARBA00023061"/>
    </source>
</evidence>
<evidence type="ECO:0000256" key="2">
    <source>
        <dbReference type="ARBA" id="ARBA00005170"/>
    </source>
</evidence>
<dbReference type="UniPathway" id="UPA00626">
    <property type="reaction ID" value="UER00678"/>
</dbReference>
<dbReference type="CDD" id="cd17299">
    <property type="entry name" value="acetolactate_decarboxylase"/>
    <property type="match status" value="1"/>
</dbReference>
<evidence type="ECO:0000313" key="11">
    <source>
        <dbReference type="Proteomes" id="UP000193244"/>
    </source>
</evidence>
<evidence type="ECO:0000313" key="10">
    <source>
        <dbReference type="EMBL" id="SMG23868.1"/>
    </source>
</evidence>
<comment type="catalytic activity">
    <reaction evidence="1 9">
        <text>(2S)-2-acetolactate + H(+) = (R)-acetoin + CO2</text>
        <dbReference type="Rhea" id="RHEA:21580"/>
        <dbReference type="ChEBI" id="CHEBI:15378"/>
        <dbReference type="ChEBI" id="CHEBI:15686"/>
        <dbReference type="ChEBI" id="CHEBI:16526"/>
        <dbReference type="ChEBI" id="CHEBI:58476"/>
        <dbReference type="EC" id="4.1.1.5"/>
    </reaction>
</comment>
<keyword evidence="8 9" id="KW-0456">Lyase</keyword>
<dbReference type="EC" id="4.1.1.5" evidence="4 9"/>
<keyword evidence="6 9" id="KW-0210">Decarboxylase</keyword>
<dbReference type="AlphaFoldDB" id="A0A1X7J7Z6"/>
<dbReference type="NCBIfam" id="TIGR01252">
    <property type="entry name" value="acetolac_decarb"/>
    <property type="match status" value="1"/>
</dbReference>
<proteinExistence type="inferred from homology"/>
<comment type="similarity">
    <text evidence="3 9">Belongs to the alpha-acetolactate decarboxylase family.</text>
</comment>
<evidence type="ECO:0000256" key="6">
    <source>
        <dbReference type="ARBA" id="ARBA00022793"/>
    </source>
</evidence>